<evidence type="ECO:0000256" key="9">
    <source>
        <dbReference type="PROSITE-ProRule" id="PRU00124"/>
    </source>
</evidence>
<dbReference type="Gene3D" id="1.20.58.390">
    <property type="entry name" value="Neurotransmitter-gated ion-channel transmembrane domain"/>
    <property type="match status" value="1"/>
</dbReference>
<dbReference type="SUPFAM" id="SSF49899">
    <property type="entry name" value="Concanavalin A-like lectins/glucanases"/>
    <property type="match status" value="1"/>
</dbReference>
<dbReference type="PANTHER" id="PTHR19277">
    <property type="entry name" value="PENTRAXIN"/>
    <property type="match status" value="1"/>
</dbReference>
<sequence length="880" mass="100927">MRRHTYVLLLVLAEITLSFPSEAKGKGNIGLTPNSQIGDVLQRMVGRSSFSKECNEFFLCPGKKPQKWLLEFESVKTRQNEVPIVEFQKDSIMSSSTVALLREPMPSFKSFSVCFWLSIYYWRAGNSIISYALDDERDNYFFLYQNEENIEVTVDQIHLVYKHRATVNFILRWKHICVIATDTVSVYINGHYIIPSEENYSHKVNTSGNDTKVLEGGGTFALGQDQDRPGGGYSVDSSLSGAVANFELFPTVLSMDDISALSKCQKVTSKPMLDLKDPAWEFNNVSLSTIPGETFCLQQKEGTYFIFNHPANYEESVSYCRSLGGFLPHEDNLLMLLNALKSYFNYRYMAFTKVHIHINITAVNKSKCYDLRVYWDPDRYIKAAINDLMCSSRLSAFICNVIEQKYIKMRGIPAKIKEKVDELYQLFPYQAVNQLRGVQKSYIGFKNMEWCLYSLGDANQSALLCYEAHSDFPPLGRKLWSNRFDNGTSLIVLTLCVEGEFTCDSGDCVKVRYRCDTIPHCLDKSDENNCKLLVQDEKQFGSIRSVPQTSLLINGSITVTNIPEINLDKNYFVTSMWINVSWRDDRIGFLNLAHLSETHIDELYFSYYMWTPNTLLNPVQGNLDPVITTGSVRRLCNGQPEICDTREENLFSAACSEVWIRRFYHIQWQCEFNLMKFPFEKVECQSLFLLENKHLWNKNVSVFLPLLTHLPYKVHKLAVESSESALILKLLFVRQAEGYFVTTFIPIFLLVVIGILTFFFESHDFTNRVMVTLSTLIVMASLFAQKASSLPNTSYTKCIDLVFLCTIFFLSLIFSCHVLLLLMLRRKNRIHVSIKPTNMYGQTSTGKVYLNIFFMPNFWVFCLCIASAFACLSVITNKCT</sequence>
<dbReference type="PANTHER" id="PTHR19277:SF125">
    <property type="entry name" value="B6"/>
    <property type="match status" value="1"/>
</dbReference>
<evidence type="ECO:0000256" key="3">
    <source>
        <dbReference type="ARBA" id="ARBA00022723"/>
    </source>
</evidence>
<dbReference type="PROSITE" id="PS01209">
    <property type="entry name" value="LDLRA_1"/>
    <property type="match status" value="1"/>
</dbReference>
<accession>A0AAN8XJM0</accession>
<dbReference type="InterPro" id="IPR051360">
    <property type="entry name" value="Neuronal_Pentraxin_Related"/>
</dbReference>
<feature type="transmembrane region" description="Helical" evidence="11">
    <location>
        <begin position="848"/>
        <end position="875"/>
    </location>
</feature>
<dbReference type="FunFam" id="4.10.400.10:FF:000034">
    <property type="entry name" value="Low-density lipoprotein receptor-related protein 2"/>
    <property type="match status" value="1"/>
</dbReference>
<feature type="domain" description="Pentraxin (PTX)" evidence="13">
    <location>
        <begin position="81"/>
        <end position="296"/>
    </location>
</feature>
<reference evidence="14 15" key="1">
    <citation type="submission" date="2023-11" db="EMBL/GenBank/DDBJ databases">
        <title>Halocaridina rubra genome assembly.</title>
        <authorList>
            <person name="Smith C."/>
        </authorList>
    </citation>
    <scope>NUCLEOTIDE SEQUENCE [LARGE SCALE GENOMIC DNA]</scope>
    <source>
        <strain evidence="14">EP-1</strain>
        <tissue evidence="14">Whole</tissue>
    </source>
</reference>
<comment type="caution">
    <text evidence="10">Lacks conserved residue(s) required for the propagation of feature annotation.</text>
</comment>
<gene>
    <name evidence="14" type="ORF">SK128_010153</name>
</gene>
<keyword evidence="11" id="KW-0812">Transmembrane</keyword>
<dbReference type="Pfam" id="PF00354">
    <property type="entry name" value="Pentaxin"/>
    <property type="match status" value="1"/>
</dbReference>
<feature type="transmembrane region" description="Helical" evidence="11">
    <location>
        <begin position="769"/>
        <end position="789"/>
    </location>
</feature>
<dbReference type="Proteomes" id="UP001381693">
    <property type="component" value="Unassembled WGS sequence"/>
</dbReference>
<keyword evidence="6" id="KW-0106">Calcium</keyword>
<feature type="disulfide bond" evidence="9">
    <location>
        <begin position="503"/>
        <end position="521"/>
    </location>
</feature>
<feature type="chain" id="PRO_5042837994" description="Pentraxin (PTX) domain-containing protein" evidence="12">
    <location>
        <begin position="19"/>
        <end position="880"/>
    </location>
</feature>
<protein>
    <recommendedName>
        <fullName evidence="13">Pentraxin (PTX) domain-containing protein</fullName>
    </recommendedName>
</protein>
<evidence type="ECO:0000256" key="12">
    <source>
        <dbReference type="SAM" id="SignalP"/>
    </source>
</evidence>
<keyword evidence="11" id="KW-1133">Transmembrane helix</keyword>
<dbReference type="InterPro" id="IPR036734">
    <property type="entry name" value="Neur_chan_lig-bd_sf"/>
</dbReference>
<dbReference type="Pfam" id="PF00057">
    <property type="entry name" value="Ldl_recept_a"/>
    <property type="match status" value="1"/>
</dbReference>
<feature type="transmembrane region" description="Helical" evidence="11">
    <location>
        <begin position="801"/>
        <end position="824"/>
    </location>
</feature>
<evidence type="ECO:0000259" key="13">
    <source>
        <dbReference type="PROSITE" id="PS51828"/>
    </source>
</evidence>
<name>A0AAN8XJM0_HALRR</name>
<evidence type="ECO:0000256" key="5">
    <source>
        <dbReference type="ARBA" id="ARBA00022737"/>
    </source>
</evidence>
<dbReference type="InterPro" id="IPR036055">
    <property type="entry name" value="LDL_receptor-like_sf"/>
</dbReference>
<keyword evidence="5" id="KW-0677">Repeat</keyword>
<dbReference type="InterPro" id="IPR036719">
    <property type="entry name" value="Neuro-gated_channel_TM_sf"/>
</dbReference>
<comment type="caution">
    <text evidence="14">The sequence shown here is derived from an EMBL/GenBank/DDBJ whole genome shotgun (WGS) entry which is preliminary data.</text>
</comment>
<dbReference type="GO" id="GO:0016020">
    <property type="term" value="C:membrane"/>
    <property type="evidence" value="ECO:0007669"/>
    <property type="project" value="UniProtKB-SubCell"/>
</dbReference>
<dbReference type="SUPFAM" id="SSF57424">
    <property type="entry name" value="LDL receptor-like module"/>
    <property type="match status" value="1"/>
</dbReference>
<dbReference type="GO" id="GO:0005230">
    <property type="term" value="F:extracellular ligand-gated monoatomic ion channel activity"/>
    <property type="evidence" value="ECO:0007669"/>
    <property type="project" value="InterPro"/>
</dbReference>
<dbReference type="InterPro" id="IPR002172">
    <property type="entry name" value="LDrepeatLR_classA_rpt"/>
</dbReference>
<evidence type="ECO:0000256" key="4">
    <source>
        <dbReference type="ARBA" id="ARBA00022729"/>
    </source>
</evidence>
<dbReference type="Gene3D" id="2.70.170.10">
    <property type="entry name" value="Neurotransmitter-gated ion-channel ligand-binding domain"/>
    <property type="match status" value="1"/>
</dbReference>
<dbReference type="AlphaFoldDB" id="A0AAN8XJM0"/>
<organism evidence="14 15">
    <name type="scientific">Halocaridina rubra</name>
    <name type="common">Hawaiian red shrimp</name>
    <dbReference type="NCBI Taxonomy" id="373956"/>
    <lineage>
        <taxon>Eukaryota</taxon>
        <taxon>Metazoa</taxon>
        <taxon>Ecdysozoa</taxon>
        <taxon>Arthropoda</taxon>
        <taxon>Crustacea</taxon>
        <taxon>Multicrustacea</taxon>
        <taxon>Malacostraca</taxon>
        <taxon>Eumalacostraca</taxon>
        <taxon>Eucarida</taxon>
        <taxon>Decapoda</taxon>
        <taxon>Pleocyemata</taxon>
        <taxon>Caridea</taxon>
        <taxon>Atyoidea</taxon>
        <taxon>Atyidae</taxon>
        <taxon>Halocaridina</taxon>
    </lineage>
</organism>
<keyword evidence="15" id="KW-1185">Reference proteome</keyword>
<dbReference type="PROSITE" id="PS50068">
    <property type="entry name" value="LDLRA_2"/>
    <property type="match status" value="1"/>
</dbReference>
<evidence type="ECO:0000256" key="8">
    <source>
        <dbReference type="ARBA" id="ARBA00023180"/>
    </source>
</evidence>
<keyword evidence="3" id="KW-0479">Metal-binding</keyword>
<dbReference type="Gene3D" id="4.10.400.10">
    <property type="entry name" value="Low-density Lipoprotein Receptor"/>
    <property type="match status" value="1"/>
</dbReference>
<dbReference type="PROSITE" id="PS51828">
    <property type="entry name" value="PTX_2"/>
    <property type="match status" value="1"/>
</dbReference>
<dbReference type="InterPro" id="IPR023415">
    <property type="entry name" value="LDLR_class-A_CS"/>
</dbReference>
<dbReference type="InterPro" id="IPR001759">
    <property type="entry name" value="PTX_dom"/>
</dbReference>
<dbReference type="InterPro" id="IPR013320">
    <property type="entry name" value="ConA-like_dom_sf"/>
</dbReference>
<keyword evidence="8" id="KW-0325">Glycoprotein</keyword>
<dbReference type="CDD" id="cd00112">
    <property type="entry name" value="LDLa"/>
    <property type="match status" value="1"/>
</dbReference>
<dbReference type="Gene3D" id="2.60.120.200">
    <property type="match status" value="1"/>
</dbReference>
<feature type="disulfide bond" evidence="9">
    <location>
        <begin position="515"/>
        <end position="530"/>
    </location>
</feature>
<dbReference type="EMBL" id="JAXCGZ010003864">
    <property type="protein sequence ID" value="KAK7082878.1"/>
    <property type="molecule type" value="Genomic_DNA"/>
</dbReference>
<dbReference type="InterPro" id="IPR038050">
    <property type="entry name" value="Neuro_actylchol_rec"/>
</dbReference>
<dbReference type="SMART" id="SM00192">
    <property type="entry name" value="LDLa"/>
    <property type="match status" value="1"/>
</dbReference>
<dbReference type="SMART" id="SM00159">
    <property type="entry name" value="PTX"/>
    <property type="match status" value="1"/>
</dbReference>
<evidence type="ECO:0000256" key="1">
    <source>
        <dbReference type="ARBA" id="ARBA00001913"/>
    </source>
</evidence>
<evidence type="ECO:0000256" key="7">
    <source>
        <dbReference type="ARBA" id="ARBA00023157"/>
    </source>
</evidence>
<dbReference type="SUPFAM" id="SSF90112">
    <property type="entry name" value="Neurotransmitter-gated ion-channel transmembrane pore"/>
    <property type="match status" value="1"/>
</dbReference>
<evidence type="ECO:0000313" key="14">
    <source>
        <dbReference type="EMBL" id="KAK7082878.1"/>
    </source>
</evidence>
<evidence type="ECO:0000256" key="6">
    <source>
        <dbReference type="ARBA" id="ARBA00022837"/>
    </source>
</evidence>
<evidence type="ECO:0000256" key="2">
    <source>
        <dbReference type="ARBA" id="ARBA00004141"/>
    </source>
</evidence>
<comment type="cofactor">
    <cofactor evidence="1">
        <name>Ca(2+)</name>
        <dbReference type="ChEBI" id="CHEBI:29108"/>
    </cofactor>
</comment>
<dbReference type="SUPFAM" id="SSF56436">
    <property type="entry name" value="C-type lectin-like"/>
    <property type="match status" value="1"/>
</dbReference>
<dbReference type="InterPro" id="IPR016187">
    <property type="entry name" value="CTDL_fold"/>
</dbReference>
<keyword evidence="11" id="KW-0472">Membrane</keyword>
<feature type="transmembrane region" description="Helical" evidence="11">
    <location>
        <begin position="739"/>
        <end position="760"/>
    </location>
</feature>
<dbReference type="GO" id="GO:0046872">
    <property type="term" value="F:metal ion binding"/>
    <property type="evidence" value="ECO:0007669"/>
    <property type="project" value="UniProtKB-KW"/>
</dbReference>
<feature type="disulfide bond" evidence="9">
    <location>
        <begin position="496"/>
        <end position="508"/>
    </location>
</feature>
<evidence type="ECO:0000256" key="11">
    <source>
        <dbReference type="SAM" id="Phobius"/>
    </source>
</evidence>
<proteinExistence type="predicted"/>
<keyword evidence="4 12" id="KW-0732">Signal</keyword>
<evidence type="ECO:0000313" key="15">
    <source>
        <dbReference type="Proteomes" id="UP001381693"/>
    </source>
</evidence>
<comment type="subcellular location">
    <subcellularLocation>
        <location evidence="2">Membrane</location>
        <topology evidence="2">Multi-pass membrane protein</topology>
    </subcellularLocation>
</comment>
<keyword evidence="7 9" id="KW-1015">Disulfide bond</keyword>
<feature type="signal peptide" evidence="12">
    <location>
        <begin position="1"/>
        <end position="18"/>
    </location>
</feature>
<evidence type="ECO:0000256" key="10">
    <source>
        <dbReference type="PROSITE-ProRule" id="PRU01172"/>
    </source>
</evidence>